<dbReference type="Gene3D" id="3.90.228.10">
    <property type="match status" value="1"/>
</dbReference>
<evidence type="ECO:0000313" key="2">
    <source>
        <dbReference type="Proteomes" id="UP001178507"/>
    </source>
</evidence>
<name>A0AA36HMZ7_9DINO</name>
<dbReference type="AlphaFoldDB" id="A0AA36HMZ7"/>
<comment type="caution">
    <text evidence="1">The sequence shown here is derived from an EMBL/GenBank/DDBJ whole genome shotgun (WGS) entry which is preliminary data.</text>
</comment>
<protein>
    <submittedName>
        <fullName evidence="1">Uncharacterized protein</fullName>
    </submittedName>
</protein>
<dbReference type="Proteomes" id="UP001178507">
    <property type="component" value="Unassembled WGS sequence"/>
</dbReference>
<reference evidence="1" key="1">
    <citation type="submission" date="2023-08" db="EMBL/GenBank/DDBJ databases">
        <authorList>
            <person name="Chen Y."/>
            <person name="Shah S."/>
            <person name="Dougan E. K."/>
            <person name="Thang M."/>
            <person name="Chan C."/>
        </authorList>
    </citation>
    <scope>NUCLEOTIDE SEQUENCE</scope>
</reference>
<dbReference type="SUPFAM" id="SSF56399">
    <property type="entry name" value="ADP-ribosylation"/>
    <property type="match status" value="1"/>
</dbReference>
<proteinExistence type="predicted"/>
<accession>A0AA36HMZ7</accession>
<evidence type="ECO:0000313" key="1">
    <source>
        <dbReference type="EMBL" id="CAJ1371796.1"/>
    </source>
</evidence>
<gene>
    <name evidence="1" type="ORF">EVOR1521_LOCUS2027</name>
</gene>
<sequence length="189" mass="20335">MFGYPLALGGLPVIVRDRRVDRSGPPHVATVSIGGIRMGAISLDGTSLGSLGAPFPGAVHPLLDLMRDSPRDSPRDHSLTLELYHETSEEAAERILSSQRMLRGQGGLAGGGSYFAESPAEARRKANQHGAMLKATVRVGRMKVVQRQGSTTFTQLVSEGYDSVKILGRDSGTEYVVYNCAQVTNIRRV</sequence>
<keyword evidence="2" id="KW-1185">Reference proteome</keyword>
<organism evidence="1 2">
    <name type="scientific">Effrenium voratum</name>
    <dbReference type="NCBI Taxonomy" id="2562239"/>
    <lineage>
        <taxon>Eukaryota</taxon>
        <taxon>Sar</taxon>
        <taxon>Alveolata</taxon>
        <taxon>Dinophyceae</taxon>
        <taxon>Suessiales</taxon>
        <taxon>Symbiodiniaceae</taxon>
        <taxon>Effrenium</taxon>
    </lineage>
</organism>
<dbReference type="EMBL" id="CAUJNA010000098">
    <property type="protein sequence ID" value="CAJ1371796.1"/>
    <property type="molecule type" value="Genomic_DNA"/>
</dbReference>